<evidence type="ECO:0000313" key="2">
    <source>
        <dbReference type="Proteomes" id="UP001058271"/>
    </source>
</evidence>
<organism evidence="1 2">
    <name type="scientific">Dactylosporangium roseum</name>
    <dbReference type="NCBI Taxonomy" id="47989"/>
    <lineage>
        <taxon>Bacteria</taxon>
        <taxon>Bacillati</taxon>
        <taxon>Actinomycetota</taxon>
        <taxon>Actinomycetes</taxon>
        <taxon>Micromonosporales</taxon>
        <taxon>Micromonosporaceae</taxon>
        <taxon>Dactylosporangium</taxon>
    </lineage>
</organism>
<dbReference type="Proteomes" id="UP001058271">
    <property type="component" value="Chromosome"/>
</dbReference>
<dbReference type="Gene3D" id="3.90.180.10">
    <property type="entry name" value="Medium-chain alcohol dehydrogenases, catalytic domain"/>
    <property type="match status" value="1"/>
</dbReference>
<reference evidence="1" key="1">
    <citation type="submission" date="2021-04" db="EMBL/GenBank/DDBJ databases">
        <title>Biosynthetic gene clusters of Dactylosporangioum roseum.</title>
        <authorList>
            <person name="Hartkoorn R.C."/>
            <person name="Beaudoing E."/>
            <person name="Hot D."/>
            <person name="Moureu S."/>
        </authorList>
    </citation>
    <scope>NUCLEOTIDE SEQUENCE</scope>
    <source>
        <strain evidence="1">NRRL B-16295</strain>
    </source>
</reference>
<dbReference type="Pfam" id="PF13602">
    <property type="entry name" value="ADH_zinc_N_2"/>
    <property type="match status" value="1"/>
</dbReference>
<gene>
    <name evidence="1" type="ORF">Drose_35200</name>
</gene>
<accession>A0ABY5Z3N3</accession>
<proteinExistence type="predicted"/>
<protein>
    <submittedName>
        <fullName evidence="1">Zinc-binding dehydrogenase</fullName>
    </submittedName>
</protein>
<evidence type="ECO:0000313" key="1">
    <source>
        <dbReference type="EMBL" id="UWZ36244.1"/>
    </source>
</evidence>
<name>A0ABY5Z3N3_9ACTN</name>
<sequence length="92" mass="10686">MYYVQHLDVIRFRQAGGARPDDQHRRAECVLWPWSTNREDACQRWPELRASVAVPIRLQLPIHAMFPLTEAHLAHREVQTGHVRGKVVLTVP</sequence>
<dbReference type="RefSeq" id="WP_425545110.1">
    <property type="nucleotide sequence ID" value="NZ_BAAABS010000068.1"/>
</dbReference>
<dbReference type="EMBL" id="CP073721">
    <property type="protein sequence ID" value="UWZ36244.1"/>
    <property type="molecule type" value="Genomic_DNA"/>
</dbReference>
<keyword evidence="2" id="KW-1185">Reference proteome</keyword>